<protein>
    <submittedName>
        <fullName evidence="1">Uncharacterized protein</fullName>
    </submittedName>
</protein>
<dbReference type="AlphaFoldDB" id="G4Q5P4"/>
<proteinExistence type="predicted"/>
<keyword evidence="2" id="KW-1185">Reference proteome</keyword>
<reference evidence="1 2" key="1">
    <citation type="journal article" date="2011" name="J. Bacteriol.">
        <title>Complete genome sequence of Acidaminococcus intestini RYC-MR95, a Gram-negative bacterium from the phylum Firmicutes.</title>
        <authorList>
            <person name="D'Auria G."/>
            <person name="Galan J.C."/>
            <person name="Rodriguez-Alcayna M."/>
            <person name="Moya A."/>
            <person name="Baquero F."/>
            <person name="Latorre A."/>
        </authorList>
    </citation>
    <scope>NUCLEOTIDE SEQUENCE [LARGE SCALE GENOMIC DNA]</scope>
    <source>
        <strain evidence="1 2">RyC-MR95</strain>
    </source>
</reference>
<dbReference type="InParanoid" id="G4Q5P4"/>
<evidence type="ECO:0000313" key="2">
    <source>
        <dbReference type="Proteomes" id="UP000007093"/>
    </source>
</evidence>
<accession>G4Q5P4</accession>
<dbReference type="KEGG" id="ain:Acin_2140"/>
<name>G4Q5P4_ACIIR</name>
<sequence>MRHLQDFFDSGIAVPFTVAIMNRLEQHMGSHSFTSCRFFNTKKQGPQSK</sequence>
<dbReference type="STRING" id="568816.Acin_2140"/>
<dbReference type="PATRIC" id="fig|568816.4.peg.2072"/>
<organism evidence="1 2">
    <name type="scientific">Acidaminococcus intestini (strain RyC-MR95)</name>
    <dbReference type="NCBI Taxonomy" id="568816"/>
    <lineage>
        <taxon>Bacteria</taxon>
        <taxon>Bacillati</taxon>
        <taxon>Bacillota</taxon>
        <taxon>Negativicutes</taxon>
        <taxon>Acidaminococcales</taxon>
        <taxon>Acidaminococcaceae</taxon>
        <taxon>Acidaminococcus</taxon>
    </lineage>
</organism>
<dbReference type="HOGENOM" id="CLU_3131209_0_0_9"/>
<dbReference type="Proteomes" id="UP000007093">
    <property type="component" value="Chromosome"/>
</dbReference>
<gene>
    <name evidence="1" type="ordered locus">Acin_2140</name>
</gene>
<dbReference type="EMBL" id="CP003058">
    <property type="protein sequence ID" value="AEQ23340.1"/>
    <property type="molecule type" value="Genomic_DNA"/>
</dbReference>
<evidence type="ECO:0000313" key="1">
    <source>
        <dbReference type="EMBL" id="AEQ23340.1"/>
    </source>
</evidence>